<dbReference type="Pfam" id="PF13511">
    <property type="entry name" value="DUF4124"/>
    <property type="match status" value="1"/>
</dbReference>
<accession>A0A1J5S9R4</accession>
<sequence length="243" mass="27458">MKPLLSMSIEIPRPKAVKKLSKLCVQGACLSSTLLLLVFTLPSHAQGTGKILKWKDEKGTTHYGDRIPPQYSNRESSTINPQGIIIKHNVPISTQDQAVDIAKLDQNRKDKALLDAFTNENEIDLARDRNLQSDLVTLENLQLDKSNIQKHLAENQKLVDSLTKQKKKIPADLSTEMANNQVNNAKLEQLIKERKLTIENTRQRFDHDKQRYIALKYHTTNNDATAAEMPTPVSSTEKNPTKE</sequence>
<feature type="domain" description="DUF4124" evidence="2">
    <location>
        <begin position="50"/>
        <end position="76"/>
    </location>
</feature>
<dbReference type="InterPro" id="IPR025392">
    <property type="entry name" value="DUF4124"/>
</dbReference>
<dbReference type="AlphaFoldDB" id="A0A1J5S9R4"/>
<reference evidence="3" key="1">
    <citation type="submission" date="2016-10" db="EMBL/GenBank/DDBJ databases">
        <title>Sequence of Gallionella enrichment culture.</title>
        <authorList>
            <person name="Poehlein A."/>
            <person name="Muehling M."/>
            <person name="Daniel R."/>
        </authorList>
    </citation>
    <scope>NUCLEOTIDE SEQUENCE</scope>
</reference>
<evidence type="ECO:0000313" key="3">
    <source>
        <dbReference type="EMBL" id="OIR04922.1"/>
    </source>
</evidence>
<evidence type="ECO:0000256" key="1">
    <source>
        <dbReference type="SAM" id="MobiDB-lite"/>
    </source>
</evidence>
<feature type="compositionally biased region" description="Polar residues" evidence="1">
    <location>
        <begin position="232"/>
        <end position="243"/>
    </location>
</feature>
<protein>
    <recommendedName>
        <fullName evidence="2">DUF4124 domain-containing protein</fullName>
    </recommendedName>
</protein>
<gene>
    <name evidence="3" type="ORF">GALL_130120</name>
</gene>
<organism evidence="3">
    <name type="scientific">mine drainage metagenome</name>
    <dbReference type="NCBI Taxonomy" id="410659"/>
    <lineage>
        <taxon>unclassified sequences</taxon>
        <taxon>metagenomes</taxon>
        <taxon>ecological metagenomes</taxon>
    </lineage>
</organism>
<evidence type="ECO:0000259" key="2">
    <source>
        <dbReference type="Pfam" id="PF13511"/>
    </source>
</evidence>
<comment type="caution">
    <text evidence="3">The sequence shown here is derived from an EMBL/GenBank/DDBJ whole genome shotgun (WGS) entry which is preliminary data.</text>
</comment>
<feature type="region of interest" description="Disordered" evidence="1">
    <location>
        <begin position="223"/>
        <end position="243"/>
    </location>
</feature>
<proteinExistence type="predicted"/>
<dbReference type="EMBL" id="MLJW01000054">
    <property type="protein sequence ID" value="OIR04922.1"/>
    <property type="molecule type" value="Genomic_DNA"/>
</dbReference>
<name>A0A1J5S9R4_9ZZZZ</name>